<dbReference type="PROSITE" id="PS00871">
    <property type="entry name" value="CLPAB_2"/>
    <property type="match status" value="1"/>
</dbReference>
<evidence type="ECO:0000256" key="5">
    <source>
        <dbReference type="ARBA" id="ARBA00022840"/>
    </source>
</evidence>
<dbReference type="SMART" id="SM01086">
    <property type="entry name" value="ClpB_D2-small"/>
    <property type="match status" value="1"/>
</dbReference>
<organism evidence="13 14">
    <name type="scientific">Acholeplasma hippikon</name>
    <dbReference type="NCBI Taxonomy" id="264636"/>
    <lineage>
        <taxon>Bacteria</taxon>
        <taxon>Bacillati</taxon>
        <taxon>Mycoplasmatota</taxon>
        <taxon>Mollicutes</taxon>
        <taxon>Acholeplasmatales</taxon>
        <taxon>Acholeplasmataceae</taxon>
        <taxon>Acholeplasma</taxon>
    </lineage>
</organism>
<feature type="domain" description="AAA+ ATPase" evidence="11">
    <location>
        <begin position="451"/>
        <end position="625"/>
    </location>
</feature>
<dbReference type="InterPro" id="IPR003959">
    <property type="entry name" value="ATPase_AAA_core"/>
</dbReference>
<proteinExistence type="inferred from homology"/>
<name>A0A449BLB5_9MOLU</name>
<dbReference type="PROSITE" id="PS00870">
    <property type="entry name" value="CLPAB_1"/>
    <property type="match status" value="1"/>
</dbReference>
<dbReference type="PRINTS" id="PR00300">
    <property type="entry name" value="CLPPROTEASEA"/>
</dbReference>
<feature type="domain" description="AAA+ ATPase" evidence="11">
    <location>
        <begin position="53"/>
        <end position="199"/>
    </location>
</feature>
<gene>
    <name evidence="13" type="primary">clpB</name>
    <name evidence="13" type="ORF">NCTC10172_01302</name>
</gene>
<evidence type="ECO:0000313" key="13">
    <source>
        <dbReference type="EMBL" id="VEU83228.1"/>
    </source>
</evidence>
<dbReference type="FunFam" id="3.40.50.300:FF:000010">
    <property type="entry name" value="Chaperone clpB 1, putative"/>
    <property type="match status" value="1"/>
</dbReference>
<dbReference type="InterPro" id="IPR050130">
    <property type="entry name" value="ClpA_ClpB"/>
</dbReference>
<dbReference type="CDD" id="cd19499">
    <property type="entry name" value="RecA-like_ClpB_Hsp104-like"/>
    <property type="match status" value="1"/>
</dbReference>
<dbReference type="CDD" id="cd00009">
    <property type="entry name" value="AAA"/>
    <property type="match status" value="1"/>
</dbReference>
<evidence type="ECO:0000259" key="12">
    <source>
        <dbReference type="SMART" id="SM01086"/>
    </source>
</evidence>
<feature type="domain" description="Clp ATPase C-terminal" evidence="12">
    <location>
        <begin position="615"/>
        <end position="705"/>
    </location>
</feature>
<evidence type="ECO:0000256" key="6">
    <source>
        <dbReference type="ARBA" id="ARBA00023054"/>
    </source>
</evidence>
<dbReference type="InterPro" id="IPR018368">
    <property type="entry name" value="ClpA/B_CS1"/>
</dbReference>
<evidence type="ECO:0000256" key="1">
    <source>
        <dbReference type="ARBA" id="ARBA00004496"/>
    </source>
</evidence>
<evidence type="ECO:0000256" key="3">
    <source>
        <dbReference type="ARBA" id="ARBA00022737"/>
    </source>
</evidence>
<dbReference type="GO" id="GO:0016887">
    <property type="term" value="F:ATP hydrolysis activity"/>
    <property type="evidence" value="ECO:0007669"/>
    <property type="project" value="InterPro"/>
</dbReference>
<dbReference type="EMBL" id="LR215050">
    <property type="protein sequence ID" value="VEU83228.1"/>
    <property type="molecule type" value="Genomic_DNA"/>
</dbReference>
<accession>A0A449BLB5</accession>
<keyword evidence="5 9" id="KW-0067">ATP-binding</keyword>
<dbReference type="GO" id="GO:0034605">
    <property type="term" value="P:cellular response to heat"/>
    <property type="evidence" value="ECO:0007669"/>
    <property type="project" value="TreeGrafter"/>
</dbReference>
<keyword evidence="4 9" id="KW-0547">Nucleotide-binding</keyword>
<dbReference type="InterPro" id="IPR003593">
    <property type="entry name" value="AAA+_ATPase"/>
</dbReference>
<dbReference type="GO" id="GO:0005737">
    <property type="term" value="C:cytoplasm"/>
    <property type="evidence" value="ECO:0007669"/>
    <property type="project" value="UniProtKB-SubCell"/>
</dbReference>
<dbReference type="PANTHER" id="PTHR11638:SF18">
    <property type="entry name" value="HEAT SHOCK PROTEIN 104"/>
    <property type="match status" value="1"/>
</dbReference>
<dbReference type="Pfam" id="PF10431">
    <property type="entry name" value="ClpB_D2-small"/>
    <property type="match status" value="1"/>
</dbReference>
<dbReference type="Pfam" id="PF00004">
    <property type="entry name" value="AAA"/>
    <property type="match status" value="1"/>
</dbReference>
<dbReference type="Gene3D" id="1.10.8.60">
    <property type="match status" value="1"/>
</dbReference>
<feature type="coiled-coil region" evidence="10">
    <location>
        <begin position="267"/>
        <end position="347"/>
    </location>
</feature>
<keyword evidence="14" id="KW-1185">Reference proteome</keyword>
<evidence type="ECO:0000259" key="11">
    <source>
        <dbReference type="SMART" id="SM00382"/>
    </source>
</evidence>
<evidence type="ECO:0000256" key="10">
    <source>
        <dbReference type="SAM" id="Coils"/>
    </source>
</evidence>
<dbReference type="PANTHER" id="PTHR11638">
    <property type="entry name" value="ATP-DEPENDENT CLP PROTEASE"/>
    <property type="match status" value="1"/>
</dbReference>
<protein>
    <submittedName>
        <fullName evidence="13">ATPase</fullName>
    </submittedName>
</protein>
<evidence type="ECO:0000256" key="8">
    <source>
        <dbReference type="ARBA" id="ARBA00026057"/>
    </source>
</evidence>
<evidence type="ECO:0000256" key="2">
    <source>
        <dbReference type="ARBA" id="ARBA00008675"/>
    </source>
</evidence>
<dbReference type="KEGG" id="ahk:NCTC10172_01302"/>
<dbReference type="InterPro" id="IPR019489">
    <property type="entry name" value="Clp_ATPase_C"/>
</dbReference>
<dbReference type="Pfam" id="PF07724">
    <property type="entry name" value="AAA_2"/>
    <property type="match status" value="1"/>
</dbReference>
<sequence>MQFNPMEDYSKDPDILNKFGRNIVEAVKKGKIDPVIGREDEIRRIIKILSRKTKNNPVLIGEPGVGKTAIVEGLARRIVDKDVPLTLQNKIIYELDLAALVAGAKFRGEFEERLKAVLNKIKEADGEIILFIDELHTIVGAGRADGAMDASNMLKPMLARGELHCIGATTLNEYREYIEKDAALERRFQKILVEEPTVEDSISILRGLKDRFEAHHGVHISDSAIVAAATLSNRYITSRFLPDKAIDLVDEACASIRMEIDSMPVELDDVLRRLMQLEIEKSALSKESDLISKERLTKINDEINSLKAREQKLRSQWEKEKSHLTEIKKKKETLEKLKLELSTAYNSGDYSKAAELQYAKIPQLEKEINEKALENDENKLLSEVVTAENIAEIVSKWTHIPVSKLVSGDKEKLKNLESTLHKRVIGQDHALKLISDAIIRQRAGIKDENKPIGSFLFLGPTGVGKTEVAKSLADLLFDDESHMVRIDMSEYMESHSVSRLIGAPPGYVGYDQGGQLTEAIRRKPYAIVLFDEIEKAHPEVFNVLLQVLDDGRLTDGQGRTIDFKNTVIIMTSNIGSEFLLSGDPDAYKKVDELVKKSFKPEFLNRIDEIITFNALGFKVQVEIARKMLNELSTRLLQQNLHINFGDDVLKYVIKNGFNEQYGARPLKRYIQRNIETFIANQIIQETVEPHLSYDVYVENESELKIKHTNI</sequence>
<comment type="similarity">
    <text evidence="2 9">Belongs to the ClpA/ClpB family.</text>
</comment>
<evidence type="ECO:0000256" key="9">
    <source>
        <dbReference type="RuleBase" id="RU004432"/>
    </source>
</evidence>
<dbReference type="InterPro" id="IPR001270">
    <property type="entry name" value="ClpA/B"/>
</dbReference>
<dbReference type="FunFam" id="3.40.50.300:FF:000120">
    <property type="entry name" value="ATP-dependent chaperone ClpB"/>
    <property type="match status" value="1"/>
</dbReference>
<evidence type="ECO:0000313" key="14">
    <source>
        <dbReference type="Proteomes" id="UP000290909"/>
    </source>
</evidence>
<dbReference type="SMART" id="SM00382">
    <property type="entry name" value="AAA"/>
    <property type="match status" value="2"/>
</dbReference>
<comment type="subunit">
    <text evidence="8">Homohexamer. The oligomerization is ATP-dependent.</text>
</comment>
<dbReference type="STRING" id="1408416.GCA_000702765_00165"/>
<dbReference type="Pfam" id="PF17871">
    <property type="entry name" value="AAA_lid_9"/>
    <property type="match status" value="1"/>
</dbReference>
<dbReference type="GO" id="GO:0005524">
    <property type="term" value="F:ATP binding"/>
    <property type="evidence" value="ECO:0007669"/>
    <property type="project" value="UniProtKB-KW"/>
</dbReference>
<reference evidence="13 14" key="1">
    <citation type="submission" date="2019-01" db="EMBL/GenBank/DDBJ databases">
        <authorList>
            <consortium name="Pathogen Informatics"/>
        </authorList>
    </citation>
    <scope>NUCLEOTIDE SEQUENCE [LARGE SCALE GENOMIC DNA]</scope>
    <source>
        <strain evidence="13 14">NCTC10172</strain>
    </source>
</reference>
<evidence type="ECO:0000256" key="7">
    <source>
        <dbReference type="ARBA" id="ARBA00023186"/>
    </source>
</evidence>
<comment type="subcellular location">
    <subcellularLocation>
        <location evidence="1">Cytoplasm</location>
    </subcellularLocation>
</comment>
<dbReference type="InterPro" id="IPR028299">
    <property type="entry name" value="ClpA/B_CS2"/>
</dbReference>
<dbReference type="FunFam" id="3.40.50.300:FF:000025">
    <property type="entry name" value="ATP-dependent Clp protease subunit"/>
    <property type="match status" value="1"/>
</dbReference>
<keyword evidence="3" id="KW-0677">Repeat</keyword>
<evidence type="ECO:0000256" key="4">
    <source>
        <dbReference type="ARBA" id="ARBA00022741"/>
    </source>
</evidence>
<dbReference type="InterPro" id="IPR041546">
    <property type="entry name" value="ClpA/ClpB_AAA_lid"/>
</dbReference>
<dbReference type="Gene3D" id="3.40.50.300">
    <property type="entry name" value="P-loop containing nucleotide triphosphate hydrolases"/>
    <property type="match status" value="3"/>
</dbReference>
<dbReference type="SUPFAM" id="SSF52540">
    <property type="entry name" value="P-loop containing nucleoside triphosphate hydrolases"/>
    <property type="match status" value="2"/>
</dbReference>
<dbReference type="Proteomes" id="UP000290909">
    <property type="component" value="Chromosome"/>
</dbReference>
<dbReference type="InterPro" id="IPR027417">
    <property type="entry name" value="P-loop_NTPase"/>
</dbReference>
<keyword evidence="7 9" id="KW-0143">Chaperone</keyword>
<dbReference type="AlphaFoldDB" id="A0A449BLB5"/>
<keyword evidence="6 10" id="KW-0175">Coiled coil</keyword>